<dbReference type="InterPro" id="IPR001962">
    <property type="entry name" value="Asn_synthase"/>
</dbReference>
<evidence type="ECO:0000256" key="6">
    <source>
        <dbReference type="ARBA" id="ARBA00022962"/>
    </source>
</evidence>
<dbReference type="Pfam" id="PF13522">
    <property type="entry name" value="GATase_6"/>
    <property type="match status" value="1"/>
</dbReference>
<dbReference type="PROSITE" id="PS51278">
    <property type="entry name" value="GATASE_TYPE_2"/>
    <property type="match status" value="1"/>
</dbReference>
<dbReference type="Proteomes" id="UP000576645">
    <property type="component" value="Unassembled WGS sequence"/>
</dbReference>
<evidence type="ECO:0000256" key="1">
    <source>
        <dbReference type="ARBA" id="ARBA00005187"/>
    </source>
</evidence>
<evidence type="ECO:0000313" key="12">
    <source>
        <dbReference type="EMBL" id="NOJ23995.1"/>
    </source>
</evidence>
<dbReference type="InterPro" id="IPR006426">
    <property type="entry name" value="Asn_synth_AEB"/>
</dbReference>
<dbReference type="SUPFAM" id="SSF52402">
    <property type="entry name" value="Adenine nucleotide alpha hydrolases-like"/>
    <property type="match status" value="1"/>
</dbReference>
<gene>
    <name evidence="12" type="primary">asnB</name>
    <name evidence="12" type="ORF">F0238_14760</name>
</gene>
<dbReference type="AlphaFoldDB" id="A0AAP7DF15"/>
<dbReference type="InterPro" id="IPR017932">
    <property type="entry name" value="GATase_2_dom"/>
</dbReference>
<accession>A0AAP7DF15</accession>
<dbReference type="InterPro" id="IPR029055">
    <property type="entry name" value="Ntn_hydrolases_N"/>
</dbReference>
<feature type="site" description="Important for beta-aspartyl-AMP intermediate formation" evidence="10">
    <location>
        <position position="373"/>
    </location>
</feature>
<evidence type="ECO:0000256" key="9">
    <source>
        <dbReference type="PIRSR" id="PIRSR001589-2"/>
    </source>
</evidence>
<keyword evidence="6 8" id="KW-0315">Glutamine amidotransferase</keyword>
<dbReference type="NCBIfam" id="TIGR01536">
    <property type="entry name" value="asn_synth_AEB"/>
    <property type="match status" value="1"/>
</dbReference>
<dbReference type="CDD" id="cd01991">
    <property type="entry name" value="Asn_synthase_B_C"/>
    <property type="match status" value="1"/>
</dbReference>
<proteinExistence type="inferred from homology"/>
<sequence>MCGFAGFWYEGVCPSNSEDLLEKMGAAIYERGPDSSGVWLDSDEGIGLSHRRLSILDLSEAGHQPMKSHSERYVIAFNGEIYNNPSLREEVEAIKPIEWRGHSDTETLLAAFDLWGVESTLQKTIGMFAIALWDTEEKSIYLARDRFGEKPLYYTRESNRFLFGSELKCFRALSDFEPSISRDSISLLMRHNYIPAPYSIYKNVYKLMPGTFLKYTSCGEITINKYWDALDFFSDKAEKSAKSEVSIDSLESVLKASIRRQMEADVPLGAFLSGGIDSSLIVSLMQSMSDRPIKTFSIGFQEEAFNEAEYAKKVAEHLGTEHTELYVTADDALNVVGHLSDIYDEPFSDSSQIPTFLVSKMASEHVTVSLSGDAGDELFCGYNRYLMTDRLWKRLSTTPKFIRRSIAKVLLSISTETWNRFAVILPNKYKMSNLGDKLHKAANVVTCKDIDELYQRLVSHWHNPEDIVLGSQEPLTALTDPERKPNLSHPILNMMALDTLSYMTDDILVKVDRAAMANSLETRVPFLDHTVFEHAWKMPFEYKLREGSTKYCLREILYRYVPKELIERPKTGFGIPLDQWLRGPLKDWAENLISKERLQEEGFFDADMVTRMWNEHVSGERNWQYHLWDVLMFQSWYEKHHK</sequence>
<keyword evidence="5 9" id="KW-0067">ATP-binding</keyword>
<feature type="binding site" evidence="9">
    <location>
        <position position="104"/>
    </location>
    <ligand>
        <name>L-glutamine</name>
        <dbReference type="ChEBI" id="CHEBI:58359"/>
    </ligand>
</feature>
<dbReference type="InterPro" id="IPR014729">
    <property type="entry name" value="Rossmann-like_a/b/a_fold"/>
</dbReference>
<dbReference type="RefSeq" id="WP_171353051.1">
    <property type="nucleotide sequence ID" value="NZ_VTXP01000007.1"/>
</dbReference>
<dbReference type="GO" id="GO:0005829">
    <property type="term" value="C:cytosol"/>
    <property type="evidence" value="ECO:0007669"/>
    <property type="project" value="TreeGrafter"/>
</dbReference>
<evidence type="ECO:0000256" key="10">
    <source>
        <dbReference type="PIRSR" id="PIRSR001589-3"/>
    </source>
</evidence>
<evidence type="ECO:0000256" key="2">
    <source>
        <dbReference type="ARBA" id="ARBA00005752"/>
    </source>
</evidence>
<dbReference type="SUPFAM" id="SSF56235">
    <property type="entry name" value="N-terminal nucleophile aminohydrolases (Ntn hydrolases)"/>
    <property type="match status" value="1"/>
</dbReference>
<evidence type="ECO:0000256" key="4">
    <source>
        <dbReference type="ARBA" id="ARBA00022741"/>
    </source>
</evidence>
<keyword evidence="4 9" id="KW-0547">Nucleotide-binding</keyword>
<evidence type="ECO:0000256" key="7">
    <source>
        <dbReference type="ARBA" id="ARBA00048741"/>
    </source>
</evidence>
<dbReference type="EC" id="6.3.5.4" evidence="3"/>
<comment type="pathway">
    <text evidence="1">Amino-acid biosynthesis; L-asparagine biosynthesis; L-asparagine from L-aspartate (L-Gln route): step 1/1.</text>
</comment>
<dbReference type="CDD" id="cd00712">
    <property type="entry name" value="AsnB"/>
    <property type="match status" value="1"/>
</dbReference>
<dbReference type="Gene3D" id="3.40.50.620">
    <property type="entry name" value="HUPs"/>
    <property type="match status" value="1"/>
</dbReference>
<dbReference type="PIRSF" id="PIRSF001589">
    <property type="entry name" value="Asn_synthetase_glu-h"/>
    <property type="match status" value="1"/>
</dbReference>
<dbReference type="InterPro" id="IPR033738">
    <property type="entry name" value="AsnB_N"/>
</dbReference>
<protein>
    <recommendedName>
        <fullName evidence="3">asparagine synthase (glutamine-hydrolyzing)</fullName>
        <ecNumber evidence="3">6.3.5.4</ecNumber>
    </recommendedName>
</protein>
<feature type="domain" description="Glutamine amidotransferase type-2" evidence="11">
    <location>
        <begin position="2"/>
        <end position="218"/>
    </location>
</feature>
<evidence type="ECO:0000256" key="3">
    <source>
        <dbReference type="ARBA" id="ARBA00012737"/>
    </source>
</evidence>
<comment type="catalytic activity">
    <reaction evidence="7">
        <text>L-aspartate + L-glutamine + ATP + H2O = L-asparagine + L-glutamate + AMP + diphosphate + H(+)</text>
        <dbReference type="Rhea" id="RHEA:12228"/>
        <dbReference type="ChEBI" id="CHEBI:15377"/>
        <dbReference type="ChEBI" id="CHEBI:15378"/>
        <dbReference type="ChEBI" id="CHEBI:29985"/>
        <dbReference type="ChEBI" id="CHEBI:29991"/>
        <dbReference type="ChEBI" id="CHEBI:30616"/>
        <dbReference type="ChEBI" id="CHEBI:33019"/>
        <dbReference type="ChEBI" id="CHEBI:58048"/>
        <dbReference type="ChEBI" id="CHEBI:58359"/>
        <dbReference type="ChEBI" id="CHEBI:456215"/>
        <dbReference type="EC" id="6.3.5.4"/>
    </reaction>
</comment>
<feature type="active site" description="For GATase activity" evidence="8">
    <location>
        <position position="2"/>
    </location>
</feature>
<comment type="caution">
    <text evidence="12">The sequence shown here is derived from an EMBL/GenBank/DDBJ whole genome shotgun (WGS) entry which is preliminary data.</text>
</comment>
<dbReference type="PANTHER" id="PTHR43284">
    <property type="entry name" value="ASPARAGINE SYNTHETASE (GLUTAMINE-HYDROLYZING)"/>
    <property type="match status" value="1"/>
</dbReference>
<reference evidence="12 13" key="1">
    <citation type="submission" date="2019-09" db="EMBL/GenBank/DDBJ databases">
        <title>Draft genome sequencing and comparative genomics of hatchery-associated Vibrios.</title>
        <authorList>
            <person name="Kehlet-Delgado H."/>
            <person name="Mueller R.S."/>
        </authorList>
    </citation>
    <scope>NUCLEOTIDE SEQUENCE [LARGE SCALE GENOMIC DNA]</scope>
    <source>
        <strain evidence="12 13">09-121-3</strain>
    </source>
</reference>
<evidence type="ECO:0000259" key="11">
    <source>
        <dbReference type="PROSITE" id="PS51278"/>
    </source>
</evidence>
<comment type="similarity">
    <text evidence="2">Belongs to the asparagine synthetase family.</text>
</comment>
<keyword evidence="12" id="KW-0436">Ligase</keyword>
<organism evidence="12 13">
    <name type="scientific">Vibrio coralliilyticus</name>
    <dbReference type="NCBI Taxonomy" id="190893"/>
    <lineage>
        <taxon>Bacteria</taxon>
        <taxon>Pseudomonadati</taxon>
        <taxon>Pseudomonadota</taxon>
        <taxon>Gammaproteobacteria</taxon>
        <taxon>Vibrionales</taxon>
        <taxon>Vibrionaceae</taxon>
        <taxon>Vibrio</taxon>
    </lineage>
</organism>
<name>A0AAP7DF15_9VIBR</name>
<dbReference type="GO" id="GO:0005524">
    <property type="term" value="F:ATP binding"/>
    <property type="evidence" value="ECO:0007669"/>
    <property type="project" value="UniProtKB-KW"/>
</dbReference>
<dbReference type="InterPro" id="IPR051786">
    <property type="entry name" value="ASN_synthetase/amidase"/>
</dbReference>
<keyword evidence="8" id="KW-0028">Amino-acid biosynthesis</keyword>
<dbReference type="GO" id="GO:0006529">
    <property type="term" value="P:asparagine biosynthetic process"/>
    <property type="evidence" value="ECO:0007669"/>
    <property type="project" value="UniProtKB-KW"/>
</dbReference>
<feature type="binding site" evidence="9">
    <location>
        <position position="298"/>
    </location>
    <ligand>
        <name>ATP</name>
        <dbReference type="ChEBI" id="CHEBI:30616"/>
    </ligand>
</feature>
<evidence type="ECO:0000256" key="8">
    <source>
        <dbReference type="PIRSR" id="PIRSR001589-1"/>
    </source>
</evidence>
<dbReference type="Pfam" id="PF00733">
    <property type="entry name" value="Asn_synthase"/>
    <property type="match status" value="1"/>
</dbReference>
<dbReference type="GO" id="GO:0004066">
    <property type="term" value="F:asparagine synthase (glutamine-hydrolyzing) activity"/>
    <property type="evidence" value="ECO:0007669"/>
    <property type="project" value="UniProtKB-EC"/>
</dbReference>
<keyword evidence="8" id="KW-0061">Asparagine biosynthesis</keyword>
<dbReference type="PANTHER" id="PTHR43284:SF1">
    <property type="entry name" value="ASPARAGINE SYNTHETASE"/>
    <property type="match status" value="1"/>
</dbReference>
<evidence type="ECO:0000313" key="13">
    <source>
        <dbReference type="Proteomes" id="UP000576645"/>
    </source>
</evidence>
<feature type="binding site" evidence="9">
    <location>
        <begin position="371"/>
        <end position="372"/>
    </location>
    <ligand>
        <name>ATP</name>
        <dbReference type="ChEBI" id="CHEBI:30616"/>
    </ligand>
</feature>
<dbReference type="Gene3D" id="3.60.20.10">
    <property type="entry name" value="Glutamine Phosphoribosylpyrophosphate, subunit 1, domain 1"/>
    <property type="match status" value="1"/>
</dbReference>
<evidence type="ECO:0000256" key="5">
    <source>
        <dbReference type="ARBA" id="ARBA00022840"/>
    </source>
</evidence>
<dbReference type="EMBL" id="VTXP01000007">
    <property type="protein sequence ID" value="NOJ23995.1"/>
    <property type="molecule type" value="Genomic_DNA"/>
</dbReference>